<protein>
    <recommendedName>
        <fullName evidence="2">Serine hydrolase domain-containing protein</fullName>
    </recommendedName>
</protein>
<dbReference type="InterPro" id="IPR029058">
    <property type="entry name" value="AB_hydrolase_fold"/>
</dbReference>
<evidence type="ECO:0000256" key="1">
    <source>
        <dbReference type="ARBA" id="ARBA00022801"/>
    </source>
</evidence>
<keyword evidence="4" id="KW-1185">Reference proteome</keyword>
<keyword evidence="1" id="KW-0378">Hydrolase</keyword>
<name>A0A0C3DI68_OIDMZ</name>
<dbReference type="AlphaFoldDB" id="A0A0C3DI68"/>
<dbReference type="Gene3D" id="3.40.50.1820">
    <property type="entry name" value="alpha/beta hydrolase"/>
    <property type="match status" value="1"/>
</dbReference>
<dbReference type="GO" id="GO:0019748">
    <property type="term" value="P:secondary metabolic process"/>
    <property type="evidence" value="ECO:0007669"/>
    <property type="project" value="TreeGrafter"/>
</dbReference>
<dbReference type="HOGENOM" id="CLU_051938_4_1_1"/>
<dbReference type="GO" id="GO:0005737">
    <property type="term" value="C:cytoplasm"/>
    <property type="evidence" value="ECO:0007669"/>
    <property type="project" value="TreeGrafter"/>
</dbReference>
<evidence type="ECO:0000313" key="4">
    <source>
        <dbReference type="Proteomes" id="UP000054321"/>
    </source>
</evidence>
<accession>A0A0C3DI68</accession>
<dbReference type="OrthoDB" id="2094269at2759"/>
<dbReference type="InParanoid" id="A0A0C3DI68"/>
<feature type="domain" description="Serine hydrolase" evidence="2">
    <location>
        <begin position="2"/>
        <end position="255"/>
    </location>
</feature>
<dbReference type="Pfam" id="PF03959">
    <property type="entry name" value="FSH1"/>
    <property type="match status" value="1"/>
</dbReference>
<proteinExistence type="predicted"/>
<dbReference type="InterPro" id="IPR050593">
    <property type="entry name" value="LovG"/>
</dbReference>
<evidence type="ECO:0000313" key="3">
    <source>
        <dbReference type="EMBL" id="KIN01683.1"/>
    </source>
</evidence>
<reference evidence="3 4" key="1">
    <citation type="submission" date="2014-04" db="EMBL/GenBank/DDBJ databases">
        <authorList>
            <consortium name="DOE Joint Genome Institute"/>
            <person name="Kuo A."/>
            <person name="Martino E."/>
            <person name="Perotto S."/>
            <person name="Kohler A."/>
            <person name="Nagy L.G."/>
            <person name="Floudas D."/>
            <person name="Copeland A."/>
            <person name="Barry K.W."/>
            <person name="Cichocki N."/>
            <person name="Veneault-Fourrey C."/>
            <person name="LaButti K."/>
            <person name="Lindquist E.A."/>
            <person name="Lipzen A."/>
            <person name="Lundell T."/>
            <person name="Morin E."/>
            <person name="Murat C."/>
            <person name="Sun H."/>
            <person name="Tunlid A."/>
            <person name="Henrissat B."/>
            <person name="Grigoriev I.V."/>
            <person name="Hibbett D.S."/>
            <person name="Martin F."/>
            <person name="Nordberg H.P."/>
            <person name="Cantor M.N."/>
            <person name="Hua S.X."/>
        </authorList>
    </citation>
    <scope>NUCLEOTIDE SEQUENCE [LARGE SCALE GENOMIC DNA]</scope>
    <source>
        <strain evidence="3 4">Zn</strain>
    </source>
</reference>
<gene>
    <name evidence="3" type="ORF">OIDMADRAFT_18608</name>
</gene>
<reference evidence="4" key="2">
    <citation type="submission" date="2015-01" db="EMBL/GenBank/DDBJ databases">
        <title>Evolutionary Origins and Diversification of the Mycorrhizal Mutualists.</title>
        <authorList>
            <consortium name="DOE Joint Genome Institute"/>
            <consortium name="Mycorrhizal Genomics Consortium"/>
            <person name="Kohler A."/>
            <person name="Kuo A."/>
            <person name="Nagy L.G."/>
            <person name="Floudas D."/>
            <person name="Copeland A."/>
            <person name="Barry K.W."/>
            <person name="Cichocki N."/>
            <person name="Veneault-Fourrey C."/>
            <person name="LaButti K."/>
            <person name="Lindquist E.A."/>
            <person name="Lipzen A."/>
            <person name="Lundell T."/>
            <person name="Morin E."/>
            <person name="Murat C."/>
            <person name="Riley R."/>
            <person name="Ohm R."/>
            <person name="Sun H."/>
            <person name="Tunlid A."/>
            <person name="Henrissat B."/>
            <person name="Grigoriev I.V."/>
            <person name="Hibbett D.S."/>
            <person name="Martin F."/>
        </authorList>
    </citation>
    <scope>NUCLEOTIDE SEQUENCE [LARGE SCALE GENOMIC DNA]</scope>
    <source>
        <strain evidence="4">Zn</strain>
    </source>
</reference>
<dbReference type="PANTHER" id="PTHR48070:SF7">
    <property type="entry name" value="SERINE HYDROLASE FSH DOMAIN-CONTAINING PROTEIN-RELATED"/>
    <property type="match status" value="1"/>
</dbReference>
<dbReference type="InterPro" id="IPR005645">
    <property type="entry name" value="FSH-like_dom"/>
</dbReference>
<dbReference type="PANTHER" id="PTHR48070">
    <property type="entry name" value="ESTERASE OVCA2"/>
    <property type="match status" value="1"/>
</dbReference>
<evidence type="ECO:0000259" key="2">
    <source>
        <dbReference type="Pfam" id="PF03959"/>
    </source>
</evidence>
<dbReference type="STRING" id="913774.A0A0C3DI68"/>
<dbReference type="GO" id="GO:0016787">
    <property type="term" value="F:hydrolase activity"/>
    <property type="evidence" value="ECO:0007669"/>
    <property type="project" value="UniProtKB-KW"/>
</dbReference>
<dbReference type="SUPFAM" id="SSF53474">
    <property type="entry name" value="alpha/beta-Hydrolases"/>
    <property type="match status" value="1"/>
</dbReference>
<organism evidence="3 4">
    <name type="scientific">Oidiodendron maius (strain Zn)</name>
    <dbReference type="NCBI Taxonomy" id="913774"/>
    <lineage>
        <taxon>Eukaryota</taxon>
        <taxon>Fungi</taxon>
        <taxon>Dikarya</taxon>
        <taxon>Ascomycota</taxon>
        <taxon>Pezizomycotina</taxon>
        <taxon>Leotiomycetes</taxon>
        <taxon>Leotiomycetes incertae sedis</taxon>
        <taxon>Myxotrichaceae</taxon>
        <taxon>Oidiodendron</taxon>
    </lineage>
</organism>
<dbReference type="EMBL" id="KN832875">
    <property type="protein sequence ID" value="KIN01683.1"/>
    <property type="molecule type" value="Genomic_DNA"/>
</dbReference>
<sequence>MRFLCLHGKGTSARIFKSQTATFRKLLPETYRFDFIDGPHPDGPAAGIDLFYPPPYYKLYEHMTLESLREGHKWLLRYIKENGPYDAVMCFSQGCSMAGSLLLYNQSLSPGAPPLFKAAIFICGGVPLDALASLGVDVTDEARELDQSSKIALQQRASSEAILRDGYDRWGAGFDPFSANMGTDSDEKKMVFGIDVARIPREMKIPIPTVHVYGAKDPRFPASVTLAQFCDGAVRRTFDHGGGHEIPRSRDVSETIAELVEWCSLMAERW</sequence>
<dbReference type="Proteomes" id="UP000054321">
    <property type="component" value="Unassembled WGS sequence"/>
</dbReference>
<dbReference type="GO" id="GO:0005634">
    <property type="term" value="C:nucleus"/>
    <property type="evidence" value="ECO:0007669"/>
    <property type="project" value="TreeGrafter"/>
</dbReference>